<keyword evidence="2" id="KW-0805">Transcription regulation</keyword>
<dbReference type="InterPro" id="IPR036390">
    <property type="entry name" value="WH_DNA-bd_sf"/>
</dbReference>
<dbReference type="OrthoDB" id="7639163at2"/>
<dbReference type="SUPFAM" id="SSF53850">
    <property type="entry name" value="Periplasmic binding protein-like II"/>
    <property type="match status" value="1"/>
</dbReference>
<dbReference type="PROSITE" id="PS50931">
    <property type="entry name" value="HTH_LYSR"/>
    <property type="match status" value="1"/>
</dbReference>
<dbReference type="Proteomes" id="UP000277498">
    <property type="component" value="Unassembled WGS sequence"/>
</dbReference>
<sequence length="308" mass="33400">MRFKLRQMEVFRAIMLTGSMSAAARMLNISQPAVSRLIGYTEQSLGLKLFERTGHRLTPTREALILIPEVEALYQGAQRIDSIAGDLANKPTGTLTIATSPSLALHAIPAVIARFMAGNPGMHIRYHTALLSEIPDMLISRRTDLAITVLPVEHSGIQCEPLGQGRMLCLLPAHHPLAMRASLGLADLAGEPLILYDRTIPFGKRILAAFHGKDLLPRIAMEVPRAELAISMVQAGVGPAIIDEYAVADGPPPKTVVVSLKEAIPLSLSLLQSAWSNPDAPGLQQFIRLLRRHLVSPSRVAPRQKTPG</sequence>
<dbReference type="Gene3D" id="3.40.190.290">
    <property type="match status" value="1"/>
</dbReference>
<dbReference type="SUPFAM" id="SSF46785">
    <property type="entry name" value="Winged helix' DNA-binding domain"/>
    <property type="match status" value="1"/>
</dbReference>
<keyword evidence="4" id="KW-0804">Transcription</keyword>
<reference evidence="6 7" key="1">
    <citation type="submission" date="2018-11" db="EMBL/GenBank/DDBJ databases">
        <authorList>
            <person name="Criscuolo A."/>
        </authorList>
    </citation>
    <scope>NUCLEOTIDE SEQUENCE [LARGE SCALE GENOMIC DNA]</scope>
    <source>
        <strain evidence="6">ACIP111625</strain>
    </source>
</reference>
<evidence type="ECO:0000256" key="3">
    <source>
        <dbReference type="ARBA" id="ARBA00023125"/>
    </source>
</evidence>
<dbReference type="InterPro" id="IPR036388">
    <property type="entry name" value="WH-like_DNA-bd_sf"/>
</dbReference>
<feature type="domain" description="HTH lysR-type" evidence="5">
    <location>
        <begin position="3"/>
        <end position="60"/>
    </location>
</feature>
<evidence type="ECO:0000256" key="4">
    <source>
        <dbReference type="ARBA" id="ARBA00023163"/>
    </source>
</evidence>
<dbReference type="Pfam" id="PF03466">
    <property type="entry name" value="LysR_substrate"/>
    <property type="match status" value="1"/>
</dbReference>
<evidence type="ECO:0000313" key="7">
    <source>
        <dbReference type="Proteomes" id="UP000277498"/>
    </source>
</evidence>
<dbReference type="InterPro" id="IPR000847">
    <property type="entry name" value="LysR_HTH_N"/>
</dbReference>
<evidence type="ECO:0000259" key="5">
    <source>
        <dbReference type="PROSITE" id="PS50931"/>
    </source>
</evidence>
<organism evidence="6 7">
    <name type="scientific">Pseudogemmobacter humi</name>
    <dbReference type="NCBI Taxonomy" id="2483812"/>
    <lineage>
        <taxon>Bacteria</taxon>
        <taxon>Pseudomonadati</taxon>
        <taxon>Pseudomonadota</taxon>
        <taxon>Alphaproteobacteria</taxon>
        <taxon>Rhodobacterales</taxon>
        <taxon>Paracoccaceae</taxon>
        <taxon>Pseudogemmobacter</taxon>
    </lineage>
</organism>
<proteinExistence type="inferred from homology"/>
<accession>A0A3P5XP03</accession>
<dbReference type="PANTHER" id="PTHR30427:SF1">
    <property type="entry name" value="TRANSCRIPTIONAL ACTIVATOR PROTEIN LYSR"/>
    <property type="match status" value="1"/>
</dbReference>
<comment type="similarity">
    <text evidence="1">Belongs to the LysR transcriptional regulatory family.</text>
</comment>
<evidence type="ECO:0000256" key="2">
    <source>
        <dbReference type="ARBA" id="ARBA00023015"/>
    </source>
</evidence>
<dbReference type="PRINTS" id="PR00039">
    <property type="entry name" value="HTHLYSR"/>
</dbReference>
<gene>
    <name evidence="6" type="primary">cynR_3</name>
    <name evidence="6" type="ORF">XINFAN_02555</name>
</gene>
<dbReference type="Pfam" id="PF00126">
    <property type="entry name" value="HTH_1"/>
    <property type="match status" value="1"/>
</dbReference>
<dbReference type="EMBL" id="UXAW01000079">
    <property type="protein sequence ID" value="VDC30487.1"/>
    <property type="molecule type" value="Genomic_DNA"/>
</dbReference>
<dbReference type="GO" id="GO:0010628">
    <property type="term" value="P:positive regulation of gene expression"/>
    <property type="evidence" value="ECO:0007669"/>
    <property type="project" value="TreeGrafter"/>
</dbReference>
<dbReference type="InterPro" id="IPR005119">
    <property type="entry name" value="LysR_subst-bd"/>
</dbReference>
<dbReference type="GO" id="GO:0043565">
    <property type="term" value="F:sequence-specific DNA binding"/>
    <property type="evidence" value="ECO:0007669"/>
    <property type="project" value="TreeGrafter"/>
</dbReference>
<dbReference type="PANTHER" id="PTHR30427">
    <property type="entry name" value="TRANSCRIPTIONAL ACTIVATOR PROTEIN LYSR"/>
    <property type="match status" value="1"/>
</dbReference>
<dbReference type="Gene3D" id="1.10.10.10">
    <property type="entry name" value="Winged helix-like DNA-binding domain superfamily/Winged helix DNA-binding domain"/>
    <property type="match status" value="1"/>
</dbReference>
<evidence type="ECO:0000256" key="1">
    <source>
        <dbReference type="ARBA" id="ARBA00009437"/>
    </source>
</evidence>
<keyword evidence="7" id="KW-1185">Reference proteome</keyword>
<dbReference type="RefSeq" id="WP_124087296.1">
    <property type="nucleotide sequence ID" value="NZ_UXAW01000079.1"/>
</dbReference>
<name>A0A3P5XP03_9RHOB</name>
<evidence type="ECO:0000313" key="6">
    <source>
        <dbReference type="EMBL" id="VDC30487.1"/>
    </source>
</evidence>
<dbReference type="GO" id="GO:0003700">
    <property type="term" value="F:DNA-binding transcription factor activity"/>
    <property type="evidence" value="ECO:0007669"/>
    <property type="project" value="InterPro"/>
</dbReference>
<keyword evidence="3" id="KW-0238">DNA-binding</keyword>
<dbReference type="AlphaFoldDB" id="A0A3P5XP03"/>
<protein>
    <submittedName>
        <fullName evidence="6">HTH-type transcriptional regulator CynR</fullName>
    </submittedName>
</protein>